<accession>X4R8Y9</accession>
<dbReference type="STRING" id="1661.CQ11_03780"/>
<dbReference type="NCBIfam" id="NF000668">
    <property type="entry name" value="PRK00033.1-1"/>
    <property type="match status" value="1"/>
</dbReference>
<dbReference type="SUPFAM" id="SSF54736">
    <property type="entry name" value="ClpS-like"/>
    <property type="match status" value="1"/>
</dbReference>
<protein>
    <submittedName>
        <fullName evidence="3">ATP-dependent Clp protease adapter ClpS</fullName>
    </submittedName>
</protein>
<dbReference type="GO" id="GO:0030163">
    <property type="term" value="P:protein catabolic process"/>
    <property type="evidence" value="ECO:0007669"/>
    <property type="project" value="InterPro"/>
</dbReference>
<organism evidence="3 4">
    <name type="scientific">Trueperella pyogenes</name>
    <dbReference type="NCBI Taxonomy" id="1661"/>
    <lineage>
        <taxon>Bacteria</taxon>
        <taxon>Bacillati</taxon>
        <taxon>Actinomycetota</taxon>
        <taxon>Actinomycetes</taxon>
        <taxon>Actinomycetales</taxon>
        <taxon>Actinomycetaceae</taxon>
        <taxon>Trueperella</taxon>
    </lineage>
</organism>
<dbReference type="Pfam" id="PF02617">
    <property type="entry name" value="ClpS"/>
    <property type="match status" value="1"/>
</dbReference>
<reference evidence="3 4" key="1">
    <citation type="submission" date="2018-11" db="EMBL/GenBank/DDBJ databases">
        <title>Multidrug-resistant genes are associated with an 42-kb island TGI1 carrying a complex class 1 integron in a Trueperella pyogenes.</title>
        <authorList>
            <person name="Dong W."/>
        </authorList>
    </citation>
    <scope>NUCLEOTIDE SEQUENCE [LARGE SCALE GENOMIC DNA]</scope>
    <source>
        <strain evidence="3 4">TP4</strain>
    </source>
</reference>
<feature type="domain" description="Adaptor protein ClpS core" evidence="2">
    <location>
        <begin position="26"/>
        <end position="96"/>
    </location>
</feature>
<dbReference type="GO" id="GO:0008233">
    <property type="term" value="F:peptidase activity"/>
    <property type="evidence" value="ECO:0007669"/>
    <property type="project" value="UniProtKB-KW"/>
</dbReference>
<dbReference type="EMBL" id="CP033905">
    <property type="protein sequence ID" value="AZR06313.1"/>
    <property type="molecule type" value="Genomic_DNA"/>
</dbReference>
<evidence type="ECO:0000313" key="4">
    <source>
        <dbReference type="Proteomes" id="UP000275951"/>
    </source>
</evidence>
<dbReference type="InterPro" id="IPR003769">
    <property type="entry name" value="ClpS_core"/>
</dbReference>
<keyword evidence="3" id="KW-0645">Protease</keyword>
<evidence type="ECO:0000313" key="3">
    <source>
        <dbReference type="EMBL" id="AZR06313.1"/>
    </source>
</evidence>
<dbReference type="Gene3D" id="3.30.1390.10">
    <property type="match status" value="1"/>
</dbReference>
<keyword evidence="3" id="KW-0378">Hydrolase</keyword>
<dbReference type="GO" id="GO:0006508">
    <property type="term" value="P:proteolysis"/>
    <property type="evidence" value="ECO:0007669"/>
    <property type="project" value="UniProtKB-KW"/>
</dbReference>
<gene>
    <name evidence="3" type="primary">clpS</name>
    <name evidence="3" type="ORF">EBQ10_02745</name>
</gene>
<evidence type="ECO:0000259" key="2">
    <source>
        <dbReference type="Pfam" id="PF02617"/>
    </source>
</evidence>
<evidence type="ECO:0000256" key="1">
    <source>
        <dbReference type="SAM" id="MobiDB-lite"/>
    </source>
</evidence>
<sequence length="103" mass="11818">MGCVQSQRAPLDNPAISRQSNAERSRSRWQTVVHNDPVNLMSYVQWVFETYFSMAPQVAYRKMLEVHHTGRAVVSAGQREQMERDAQAMHSYGLQATIEECEC</sequence>
<feature type="region of interest" description="Disordered" evidence="1">
    <location>
        <begin position="1"/>
        <end position="28"/>
    </location>
</feature>
<proteinExistence type="predicted"/>
<dbReference type="Proteomes" id="UP000275951">
    <property type="component" value="Chromosome"/>
</dbReference>
<name>X4R8Y9_9ACTO</name>
<dbReference type="InterPro" id="IPR014719">
    <property type="entry name" value="Ribosomal_bL12_C/ClpS-like"/>
</dbReference>
<dbReference type="KEGG" id="tpy:CQ11_03780"/>
<dbReference type="OrthoDB" id="162238at2"/>
<dbReference type="AlphaFoldDB" id="X4R8Y9"/>